<keyword evidence="1" id="KW-1133">Transmembrane helix</keyword>
<keyword evidence="4" id="KW-1185">Reference proteome</keyword>
<sequence length="69" mass="6966">MKNLATAYRLAFAAGSLLLLTGTFSSVRAQGSGGPTPDPTAVPIDGGASLLLAAGVGLGLKKLRDRRRA</sequence>
<dbReference type="EMBL" id="CP007145">
    <property type="protein sequence ID" value="AHJ97213.1"/>
    <property type="molecule type" value="Genomic_DNA"/>
</dbReference>
<dbReference type="HOGENOM" id="CLU_2770299_0_0_10"/>
<evidence type="ECO:0000313" key="4">
    <source>
        <dbReference type="Proteomes" id="UP000019423"/>
    </source>
</evidence>
<dbReference type="Proteomes" id="UP000019423">
    <property type="component" value="Chromosome"/>
</dbReference>
<dbReference type="PATRIC" id="fig|1227739.3.peg.1843"/>
<keyword evidence="2" id="KW-0732">Signal</keyword>
<keyword evidence="1" id="KW-0472">Membrane</keyword>
<proteinExistence type="predicted"/>
<evidence type="ECO:0000313" key="3">
    <source>
        <dbReference type="EMBL" id="AHJ97213.1"/>
    </source>
</evidence>
<feature type="signal peptide" evidence="2">
    <location>
        <begin position="1"/>
        <end position="29"/>
    </location>
</feature>
<dbReference type="KEGG" id="hsw:Hsw_1618"/>
<evidence type="ECO:0000256" key="1">
    <source>
        <dbReference type="SAM" id="Phobius"/>
    </source>
</evidence>
<feature type="chain" id="PRO_5004908024" description="VPDSG-CTERM protein sorting domain-containing protein" evidence="2">
    <location>
        <begin position="30"/>
        <end position="69"/>
    </location>
</feature>
<evidence type="ECO:0000256" key="2">
    <source>
        <dbReference type="SAM" id="SignalP"/>
    </source>
</evidence>
<dbReference type="AlphaFoldDB" id="W8EXA7"/>
<reference evidence="3 4" key="1">
    <citation type="submission" date="2014-01" db="EMBL/GenBank/DDBJ databases">
        <title>Complete genome sequence of ionizing-radiation resistance bacterium Hymenobacter swuensis DY53.</title>
        <authorList>
            <person name="Jung J.-H."/>
            <person name="Jeong S.-W."/>
            <person name="Joe M.-H."/>
            <person name="Cho y.-j."/>
            <person name="Kim M.-K."/>
            <person name="Lim S.-Y."/>
        </authorList>
    </citation>
    <scope>NUCLEOTIDE SEQUENCE [LARGE SCALE GENOMIC DNA]</scope>
    <source>
        <strain evidence="3 4">DY53</strain>
    </source>
</reference>
<dbReference type="NCBIfam" id="NF046080">
    <property type="entry name" value="PID_CTERM"/>
    <property type="match status" value="1"/>
</dbReference>
<evidence type="ECO:0008006" key="5">
    <source>
        <dbReference type="Google" id="ProtNLM"/>
    </source>
</evidence>
<organism evidence="3 4">
    <name type="scientific">Hymenobacter swuensis DY53</name>
    <dbReference type="NCBI Taxonomy" id="1227739"/>
    <lineage>
        <taxon>Bacteria</taxon>
        <taxon>Pseudomonadati</taxon>
        <taxon>Bacteroidota</taxon>
        <taxon>Cytophagia</taxon>
        <taxon>Cytophagales</taxon>
        <taxon>Hymenobacteraceae</taxon>
        <taxon>Hymenobacter</taxon>
    </lineage>
</organism>
<protein>
    <recommendedName>
        <fullName evidence="5">VPDSG-CTERM protein sorting domain-containing protein</fullName>
    </recommendedName>
</protein>
<accession>W8EXA7</accession>
<feature type="transmembrane region" description="Helical" evidence="1">
    <location>
        <begin position="39"/>
        <end position="60"/>
    </location>
</feature>
<dbReference type="STRING" id="1227739.Hsw_1618"/>
<keyword evidence="1" id="KW-0812">Transmembrane</keyword>
<gene>
    <name evidence="3" type="ORF">Hsw_1618</name>
</gene>
<name>W8EXA7_9BACT</name>
<dbReference type="RefSeq" id="WP_044001714.1">
    <property type="nucleotide sequence ID" value="NZ_CP007145.1"/>
</dbReference>
<dbReference type="InterPro" id="IPR058207">
    <property type="entry name" value="PID_CTERM"/>
</dbReference>